<gene>
    <name evidence="3" type="ORF">NB646_06780</name>
</gene>
<dbReference type="PANTHER" id="PTHR48081:SF33">
    <property type="entry name" value="KYNURENINE FORMAMIDASE"/>
    <property type="match status" value="1"/>
</dbReference>
<dbReference type="EMBL" id="CP098251">
    <property type="protein sequence ID" value="WAV90571.1"/>
    <property type="molecule type" value="Genomic_DNA"/>
</dbReference>
<evidence type="ECO:0000313" key="3">
    <source>
        <dbReference type="EMBL" id="WAV90571.1"/>
    </source>
</evidence>
<protein>
    <submittedName>
        <fullName evidence="3">Alpha/beta hydrolase</fullName>
    </submittedName>
</protein>
<reference evidence="3" key="1">
    <citation type="journal article" date="2022" name="Front. Microbiol.">
        <title>New perspectives on an old grouping: The genomic and phenotypic variability of Oxalobacter formigenes and the implications for calcium oxalate stone prevention.</title>
        <authorList>
            <person name="Chmiel J.A."/>
            <person name="Carr C."/>
            <person name="Stuivenberg G.A."/>
            <person name="Venema R."/>
            <person name="Chanyi R.M."/>
            <person name="Al K.F."/>
            <person name="Giguere D."/>
            <person name="Say H."/>
            <person name="Akouris P.P."/>
            <person name="Dominguez Romero S.A."/>
            <person name="Kwong A."/>
            <person name="Tai V."/>
            <person name="Koval S.F."/>
            <person name="Razvi H."/>
            <person name="Bjazevic J."/>
            <person name="Burton J.P."/>
        </authorList>
    </citation>
    <scope>NUCLEOTIDE SEQUENCE</scope>
    <source>
        <strain evidence="3">OxK</strain>
    </source>
</reference>
<dbReference type="Pfam" id="PF20434">
    <property type="entry name" value="BD-FAE"/>
    <property type="match status" value="1"/>
</dbReference>
<dbReference type="InterPro" id="IPR050300">
    <property type="entry name" value="GDXG_lipolytic_enzyme"/>
</dbReference>
<dbReference type="SUPFAM" id="SSF53474">
    <property type="entry name" value="alpha/beta-Hydrolases"/>
    <property type="match status" value="1"/>
</dbReference>
<accession>A0A9E9NSQ8</accession>
<dbReference type="AlphaFoldDB" id="A0A9E9NSQ8"/>
<dbReference type="Gene3D" id="3.40.50.1820">
    <property type="entry name" value="alpha/beta hydrolase"/>
    <property type="match status" value="1"/>
</dbReference>
<dbReference type="Proteomes" id="UP001164819">
    <property type="component" value="Chromosome"/>
</dbReference>
<dbReference type="RefSeq" id="WP_269315603.1">
    <property type="nucleotide sequence ID" value="NZ_CP098251.1"/>
</dbReference>
<organism evidence="3">
    <name type="scientific">Oxalobacter aliiformigenes</name>
    <dbReference type="NCBI Taxonomy" id="2946593"/>
    <lineage>
        <taxon>Bacteria</taxon>
        <taxon>Pseudomonadati</taxon>
        <taxon>Pseudomonadota</taxon>
        <taxon>Betaproteobacteria</taxon>
        <taxon>Burkholderiales</taxon>
        <taxon>Oxalobacteraceae</taxon>
        <taxon>Oxalobacter</taxon>
    </lineage>
</organism>
<dbReference type="InterPro" id="IPR029058">
    <property type="entry name" value="AB_hydrolase_fold"/>
</dbReference>
<dbReference type="PANTHER" id="PTHR48081">
    <property type="entry name" value="AB HYDROLASE SUPERFAMILY PROTEIN C4A8.06C"/>
    <property type="match status" value="1"/>
</dbReference>
<sequence>MPDTFFHWSASLSGISVTETVYTVTGGTARKALVYKPAGKGPFPAMVCVHGGAWVSGDRFATAGFAERVAATGIVIMAIDTRLSPQYPYPAAVADVNCATRWLKYHAGRYGIDPGRIGGLGVSSGGHLLLLSTMRFNDPRYCTEMPENTPLSAKADAKMAFVVTCSGVLDLLARYRMAEKNGDSDILLCHRAFFRHMEIMEEASPPQILSRQEKADLPPALFFQGSDDPRLPPDTAEKTARAWKRAGGTATAIIYPETGHSVGTWGKKELADMLFRTQSLASVSC</sequence>
<name>A0A9E9NSQ8_9BURK</name>
<evidence type="ECO:0000259" key="2">
    <source>
        <dbReference type="Pfam" id="PF20434"/>
    </source>
</evidence>
<evidence type="ECO:0000256" key="1">
    <source>
        <dbReference type="ARBA" id="ARBA00022801"/>
    </source>
</evidence>
<dbReference type="GO" id="GO:0016787">
    <property type="term" value="F:hydrolase activity"/>
    <property type="evidence" value="ECO:0007669"/>
    <property type="project" value="UniProtKB-KW"/>
</dbReference>
<keyword evidence="1 3" id="KW-0378">Hydrolase</keyword>
<dbReference type="InterPro" id="IPR049492">
    <property type="entry name" value="BD-FAE-like_dom"/>
</dbReference>
<feature type="domain" description="BD-FAE-like" evidence="2">
    <location>
        <begin position="35"/>
        <end position="237"/>
    </location>
</feature>
<proteinExistence type="predicted"/>